<evidence type="ECO:0000313" key="1">
    <source>
        <dbReference type="EMBL" id="RDX60150.1"/>
    </source>
</evidence>
<dbReference type="OrthoDB" id="1459333at2759"/>
<feature type="non-terminal residue" evidence="1">
    <location>
        <position position="1"/>
    </location>
</feature>
<keyword evidence="2" id="KW-1185">Reference proteome</keyword>
<evidence type="ECO:0000313" key="2">
    <source>
        <dbReference type="Proteomes" id="UP000257109"/>
    </source>
</evidence>
<protein>
    <submittedName>
        <fullName evidence="1">Uncharacterized protein</fullName>
    </submittedName>
</protein>
<gene>
    <name evidence="1" type="ORF">CR513_61734</name>
</gene>
<accession>A0A371E279</accession>
<dbReference type="AlphaFoldDB" id="A0A371E279"/>
<dbReference type="EMBL" id="QJKJ01017081">
    <property type="protein sequence ID" value="RDX60150.1"/>
    <property type="molecule type" value="Genomic_DNA"/>
</dbReference>
<reference evidence="1" key="1">
    <citation type="submission" date="2018-05" db="EMBL/GenBank/DDBJ databases">
        <title>Draft genome of Mucuna pruriens seed.</title>
        <authorList>
            <person name="Nnadi N.E."/>
            <person name="Vos R."/>
            <person name="Hasami M.H."/>
            <person name="Devisetty U.K."/>
            <person name="Aguiy J.C."/>
        </authorList>
    </citation>
    <scope>NUCLEOTIDE SEQUENCE [LARGE SCALE GENOMIC DNA]</scope>
    <source>
        <strain evidence="1">JCA_2017</strain>
    </source>
</reference>
<sequence length="137" mass="15687">MSPYRLDECVCEGLDSEGACYAYLYDTLAMKLRAWIPFSNFEFIVLRNSKHRPYSTPFEQLGLHSILCEELGQSPSLNVFVWFFLADKQRNLVGLCLVTGLVMSYSNHFVRATNFSRGIKESQVKMSLTANSKIEKQ</sequence>
<dbReference type="Proteomes" id="UP000257109">
    <property type="component" value="Unassembled WGS sequence"/>
</dbReference>
<name>A0A371E279_MUCPR</name>
<organism evidence="1 2">
    <name type="scientific">Mucuna pruriens</name>
    <name type="common">Velvet bean</name>
    <name type="synonym">Dolichos pruriens</name>
    <dbReference type="NCBI Taxonomy" id="157652"/>
    <lineage>
        <taxon>Eukaryota</taxon>
        <taxon>Viridiplantae</taxon>
        <taxon>Streptophyta</taxon>
        <taxon>Embryophyta</taxon>
        <taxon>Tracheophyta</taxon>
        <taxon>Spermatophyta</taxon>
        <taxon>Magnoliopsida</taxon>
        <taxon>eudicotyledons</taxon>
        <taxon>Gunneridae</taxon>
        <taxon>Pentapetalae</taxon>
        <taxon>rosids</taxon>
        <taxon>fabids</taxon>
        <taxon>Fabales</taxon>
        <taxon>Fabaceae</taxon>
        <taxon>Papilionoideae</taxon>
        <taxon>50 kb inversion clade</taxon>
        <taxon>NPAAA clade</taxon>
        <taxon>indigoferoid/millettioid clade</taxon>
        <taxon>Phaseoleae</taxon>
        <taxon>Mucuna</taxon>
    </lineage>
</organism>
<comment type="caution">
    <text evidence="1">The sequence shown here is derived from an EMBL/GenBank/DDBJ whole genome shotgun (WGS) entry which is preliminary data.</text>
</comment>
<proteinExistence type="predicted"/>